<reference evidence="3" key="1">
    <citation type="journal article" date="2014" name="Int. J. Syst. Evol. Microbiol.">
        <title>Complete genome sequence of Corynebacterium casei LMG S-19264T (=DSM 44701T), isolated from a smear-ripened cheese.</title>
        <authorList>
            <consortium name="US DOE Joint Genome Institute (JGI-PGF)"/>
            <person name="Walter F."/>
            <person name="Albersmeier A."/>
            <person name="Kalinowski J."/>
            <person name="Ruckert C."/>
        </authorList>
    </citation>
    <scope>NUCLEOTIDE SEQUENCE</scope>
    <source>
        <strain evidence="3">VKM Ac-1321</strain>
    </source>
</reference>
<dbReference type="Gene3D" id="3.20.20.380">
    <property type="entry name" value="Copper homeostasis (CutC) domain"/>
    <property type="match status" value="1"/>
</dbReference>
<accession>A0A9W6NQ75</accession>
<keyword evidence="4" id="KW-1185">Reference proteome</keyword>
<reference evidence="3" key="2">
    <citation type="submission" date="2023-01" db="EMBL/GenBank/DDBJ databases">
        <authorList>
            <person name="Sun Q."/>
            <person name="Evtushenko L."/>
        </authorList>
    </citation>
    <scope>NUCLEOTIDE SEQUENCE</scope>
    <source>
        <strain evidence="3">VKM Ac-1321</strain>
    </source>
</reference>
<dbReference type="PANTHER" id="PTHR12598:SF0">
    <property type="entry name" value="COPPER HOMEOSTASIS PROTEIN CUTC HOMOLOG"/>
    <property type="match status" value="1"/>
</dbReference>
<dbReference type="InterPro" id="IPR005627">
    <property type="entry name" value="CutC-like"/>
</dbReference>
<dbReference type="GO" id="GO:0005507">
    <property type="term" value="F:copper ion binding"/>
    <property type="evidence" value="ECO:0007669"/>
    <property type="project" value="TreeGrafter"/>
</dbReference>
<evidence type="ECO:0000256" key="2">
    <source>
        <dbReference type="ARBA" id="ARBA00019014"/>
    </source>
</evidence>
<dbReference type="PANTHER" id="PTHR12598">
    <property type="entry name" value="COPPER HOMEOSTASIS PROTEIN CUTC"/>
    <property type="match status" value="1"/>
</dbReference>
<dbReference type="Pfam" id="PF03932">
    <property type="entry name" value="CutC"/>
    <property type="match status" value="1"/>
</dbReference>
<name>A0A9W6NQ75_9ACTN</name>
<dbReference type="InterPro" id="IPR036822">
    <property type="entry name" value="CutC-like_dom_sf"/>
</dbReference>
<proteinExistence type="inferred from homology"/>
<gene>
    <name evidence="3" type="ORF">GCM10017581_069810</name>
</gene>
<comment type="caution">
    <text evidence="3">The sequence shown here is derived from an EMBL/GenBank/DDBJ whole genome shotgun (WGS) entry which is preliminary data.</text>
</comment>
<dbReference type="EMBL" id="BSFP01000054">
    <property type="protein sequence ID" value="GLL05234.1"/>
    <property type="molecule type" value="Genomic_DNA"/>
</dbReference>
<dbReference type="RefSeq" id="WP_261964205.1">
    <property type="nucleotide sequence ID" value="NZ_BAAAXA010000003.1"/>
</dbReference>
<comment type="similarity">
    <text evidence="1">Belongs to the CutC family.</text>
</comment>
<evidence type="ECO:0000313" key="4">
    <source>
        <dbReference type="Proteomes" id="UP001143480"/>
    </source>
</evidence>
<evidence type="ECO:0000256" key="1">
    <source>
        <dbReference type="ARBA" id="ARBA00007768"/>
    </source>
</evidence>
<dbReference type="SUPFAM" id="SSF110395">
    <property type="entry name" value="CutC-like"/>
    <property type="match status" value="1"/>
</dbReference>
<evidence type="ECO:0000313" key="3">
    <source>
        <dbReference type="EMBL" id="GLL05234.1"/>
    </source>
</evidence>
<organism evidence="3 4">
    <name type="scientific">Dactylosporangium matsuzakiense</name>
    <dbReference type="NCBI Taxonomy" id="53360"/>
    <lineage>
        <taxon>Bacteria</taxon>
        <taxon>Bacillati</taxon>
        <taxon>Actinomycetota</taxon>
        <taxon>Actinomycetes</taxon>
        <taxon>Micromonosporales</taxon>
        <taxon>Micromonosporaceae</taxon>
        <taxon>Dactylosporangium</taxon>
    </lineage>
</organism>
<protein>
    <recommendedName>
        <fullName evidence="2">Copper homeostasis protein cutC homolog</fullName>
    </recommendedName>
</protein>
<sequence>MLVEIIALDAADARAAQDGGADRVELVSDMAAGGLSPAPAVVESVLAAVSIPVRVMVRTTPDFTARVPAVLRCLRELRSAGAAEFVLGFLTPAGAVDPAVVDALDGAPWTFHRAIDHAADRAAAWPRLAGLPGLTSVLTAGAPTGMADGLPVLLAEAPAHAGLMLAGGGLRESHLAPLTAAGVRAFHSGSAVRPGGRWTSPVSVGLVRRLRHALGPATPSTLPSGS</sequence>
<dbReference type="Proteomes" id="UP001143480">
    <property type="component" value="Unassembled WGS sequence"/>
</dbReference>
<dbReference type="AlphaFoldDB" id="A0A9W6NQ75"/>